<keyword evidence="2" id="KW-1185">Reference proteome</keyword>
<dbReference type="EMBL" id="JBHUMD010000027">
    <property type="protein sequence ID" value="MFD2603191.1"/>
    <property type="molecule type" value="Genomic_DNA"/>
</dbReference>
<accession>A0ABW5NWU4</accession>
<organism evidence="1 2">
    <name type="scientific">Flavobacterium suzhouense</name>
    <dbReference type="NCBI Taxonomy" id="1529638"/>
    <lineage>
        <taxon>Bacteria</taxon>
        <taxon>Pseudomonadati</taxon>
        <taxon>Bacteroidota</taxon>
        <taxon>Flavobacteriia</taxon>
        <taxon>Flavobacteriales</taxon>
        <taxon>Flavobacteriaceae</taxon>
        <taxon>Flavobacterium</taxon>
    </lineage>
</organism>
<proteinExistence type="predicted"/>
<protein>
    <submittedName>
        <fullName evidence="1">Uncharacterized protein</fullName>
    </submittedName>
</protein>
<evidence type="ECO:0000313" key="1">
    <source>
        <dbReference type="EMBL" id="MFD2603191.1"/>
    </source>
</evidence>
<sequence>MKEIKKLTEAILRKDKSVNKTQFDKEWFYSVEDLEDYLKEDLTGIESVTLPLDFDGVKYPIQCTTWEDLERFLHRDPVESFRGSVLKNRKKE</sequence>
<name>A0ABW5NWU4_9FLAO</name>
<dbReference type="Proteomes" id="UP001597480">
    <property type="component" value="Unassembled WGS sequence"/>
</dbReference>
<dbReference type="RefSeq" id="WP_114758301.1">
    <property type="nucleotide sequence ID" value="NZ_JBHUMD010000027.1"/>
</dbReference>
<reference evidence="2" key="1">
    <citation type="journal article" date="2019" name="Int. J. Syst. Evol. Microbiol.">
        <title>The Global Catalogue of Microorganisms (GCM) 10K type strain sequencing project: providing services to taxonomists for standard genome sequencing and annotation.</title>
        <authorList>
            <consortium name="The Broad Institute Genomics Platform"/>
            <consortium name="The Broad Institute Genome Sequencing Center for Infectious Disease"/>
            <person name="Wu L."/>
            <person name="Ma J."/>
        </authorList>
    </citation>
    <scope>NUCLEOTIDE SEQUENCE [LARGE SCALE GENOMIC DNA]</scope>
    <source>
        <strain evidence="2">KCTC 42107</strain>
    </source>
</reference>
<comment type="caution">
    <text evidence="1">The sequence shown here is derived from an EMBL/GenBank/DDBJ whole genome shotgun (WGS) entry which is preliminary data.</text>
</comment>
<gene>
    <name evidence="1" type="ORF">ACFSR3_14100</name>
</gene>
<evidence type="ECO:0000313" key="2">
    <source>
        <dbReference type="Proteomes" id="UP001597480"/>
    </source>
</evidence>